<reference evidence="1 2" key="1">
    <citation type="submission" date="2021-03" db="EMBL/GenBank/DDBJ databases">
        <title>Sequencing the genomes of 1000 actinobacteria strains.</title>
        <authorList>
            <person name="Klenk H.-P."/>
        </authorList>
    </citation>
    <scope>NUCLEOTIDE SEQUENCE [LARGE SCALE GENOMIC DNA]</scope>
    <source>
        <strain evidence="1 2">DSM 44580</strain>
    </source>
</reference>
<accession>A0ABS5A3P0</accession>
<evidence type="ECO:0000313" key="1">
    <source>
        <dbReference type="EMBL" id="MBP2471199.1"/>
    </source>
</evidence>
<keyword evidence="2" id="KW-1185">Reference proteome</keyword>
<sequence>MDIDEALKRLFEESFVTFHSTTSLVSKVNQKAAKHDEERRTKQQTVLDRKPELTPVSDHEHKGGMRITPWELLHTLGRATVLSGQGSSRALAQHWSCLKYITTLQRNHQNRMELSPDGRDPRYHRKSVQAEDLGIAFALCAALRIARERHPDHQFELVDADVALEAGWALKGAEVKSRENTLLRPDYFLVGLRGDEPARVVTVECKGSHGKPDAQHMQLAKASAQVNAVVIGDTKTGAAPPPSLLMSTALAGTGGIEMRILDPEGDGVLAIPGERAPSLNGPVQQFNELAGIPTKTVDGRDDTRPGFYIPPQSSEWFSRVLARTSAASLLAFIGDRRAARSLLTPRQQDRVGSAYTLPGTDVIFDTGISLAGLSFVGTDHVFRFGSQRMEAFSGMLLGLHRLLAEKDIQGYHSAVPEVHAVWQQRRRSAESEWGGVIAMDTNGAVLGLRPLGTGSPLQYPENL</sequence>
<organism evidence="1 2">
    <name type="scientific">Crossiella equi</name>
    <dbReference type="NCBI Taxonomy" id="130796"/>
    <lineage>
        <taxon>Bacteria</taxon>
        <taxon>Bacillati</taxon>
        <taxon>Actinomycetota</taxon>
        <taxon>Actinomycetes</taxon>
        <taxon>Pseudonocardiales</taxon>
        <taxon>Pseudonocardiaceae</taxon>
        <taxon>Crossiella</taxon>
    </lineage>
</organism>
<gene>
    <name evidence="1" type="ORF">JOF53_000071</name>
</gene>
<dbReference type="Proteomes" id="UP001519363">
    <property type="component" value="Unassembled WGS sequence"/>
</dbReference>
<comment type="caution">
    <text evidence="1">The sequence shown here is derived from an EMBL/GenBank/DDBJ whole genome shotgun (WGS) entry which is preliminary data.</text>
</comment>
<protein>
    <submittedName>
        <fullName evidence="1">Uncharacterized protein</fullName>
    </submittedName>
</protein>
<dbReference type="EMBL" id="JAGIOO010000001">
    <property type="protein sequence ID" value="MBP2471199.1"/>
    <property type="molecule type" value="Genomic_DNA"/>
</dbReference>
<name>A0ABS5A3P0_9PSEU</name>
<evidence type="ECO:0000313" key="2">
    <source>
        <dbReference type="Proteomes" id="UP001519363"/>
    </source>
</evidence>
<dbReference type="RefSeq" id="WP_086782492.1">
    <property type="nucleotide sequence ID" value="NZ_JAGIOO010000001.1"/>
</dbReference>
<proteinExistence type="predicted"/>